<organism evidence="1 2">
    <name type="scientific">Sphingomonas longa</name>
    <dbReference type="NCBI Taxonomy" id="2778730"/>
    <lineage>
        <taxon>Bacteria</taxon>
        <taxon>Pseudomonadati</taxon>
        <taxon>Pseudomonadota</taxon>
        <taxon>Alphaproteobacteria</taxon>
        <taxon>Sphingomonadales</taxon>
        <taxon>Sphingomonadaceae</taxon>
        <taxon>Sphingomonas</taxon>
    </lineage>
</organism>
<dbReference type="RefSeq" id="WP_204197447.1">
    <property type="nucleotide sequence ID" value="NZ_JAFEMC010000002.1"/>
</dbReference>
<evidence type="ECO:0000313" key="2">
    <source>
        <dbReference type="Proteomes" id="UP000763641"/>
    </source>
</evidence>
<dbReference type="Gene3D" id="3.40.630.30">
    <property type="match status" value="1"/>
</dbReference>
<reference evidence="1 2" key="1">
    <citation type="submission" date="2020-12" db="EMBL/GenBank/DDBJ databases">
        <title>Sphingomonas sp.</title>
        <authorList>
            <person name="Kim M.K."/>
        </authorList>
    </citation>
    <scope>NUCLEOTIDE SEQUENCE [LARGE SCALE GENOMIC DNA]</scope>
    <source>
        <strain evidence="1 2">BT552</strain>
    </source>
</reference>
<dbReference type="Proteomes" id="UP000763641">
    <property type="component" value="Unassembled WGS sequence"/>
</dbReference>
<dbReference type="EMBL" id="JAFEMC010000002">
    <property type="protein sequence ID" value="MBM6576154.1"/>
    <property type="molecule type" value="Genomic_DNA"/>
</dbReference>
<keyword evidence="2" id="KW-1185">Reference proteome</keyword>
<evidence type="ECO:0000313" key="1">
    <source>
        <dbReference type="EMBL" id="MBM6576154.1"/>
    </source>
</evidence>
<sequence length="114" mass="12836">MILFVEHPRLGSIETYARSKTGDRQFEQTKMGVTEAARGRQKGGFLLNAAIIRVRQLAANPLYLLANRACTAAIHLCEGLGFVHRAGIMERFDRRYARCEMAMLHVSKAENQSQ</sequence>
<proteinExistence type="predicted"/>
<dbReference type="SUPFAM" id="SSF55729">
    <property type="entry name" value="Acyl-CoA N-acyltransferases (Nat)"/>
    <property type="match status" value="1"/>
</dbReference>
<evidence type="ECO:0008006" key="3">
    <source>
        <dbReference type="Google" id="ProtNLM"/>
    </source>
</evidence>
<accession>A0ABS2D5F3</accession>
<dbReference type="InterPro" id="IPR016181">
    <property type="entry name" value="Acyl_CoA_acyltransferase"/>
</dbReference>
<name>A0ABS2D5F3_9SPHN</name>
<gene>
    <name evidence="1" type="ORF">ILT43_07205</name>
</gene>
<protein>
    <recommendedName>
        <fullName evidence="3">N-acetyltransferase domain-containing protein</fullName>
    </recommendedName>
</protein>
<comment type="caution">
    <text evidence="1">The sequence shown here is derived from an EMBL/GenBank/DDBJ whole genome shotgun (WGS) entry which is preliminary data.</text>
</comment>